<protein>
    <recommendedName>
        <fullName evidence="1">BRCT domain-containing protein</fullName>
    </recommendedName>
</protein>
<feature type="domain" description="BRCT" evidence="1">
    <location>
        <begin position="211"/>
        <end position="288"/>
    </location>
</feature>
<dbReference type="SMART" id="SM00479">
    <property type="entry name" value="EXOIII"/>
    <property type="match status" value="1"/>
</dbReference>
<dbReference type="GO" id="GO:0008408">
    <property type="term" value="F:3'-5' exonuclease activity"/>
    <property type="evidence" value="ECO:0007669"/>
    <property type="project" value="TreeGrafter"/>
</dbReference>
<evidence type="ECO:0000313" key="3">
    <source>
        <dbReference type="Proteomes" id="UP000247980"/>
    </source>
</evidence>
<dbReference type="OrthoDB" id="9803913at2"/>
<dbReference type="RefSeq" id="WP_110485595.1">
    <property type="nucleotide sequence ID" value="NZ_QJVC01000012.1"/>
</dbReference>
<accession>A0A2V5ING8</accession>
<dbReference type="PANTHER" id="PTHR30231:SF42">
    <property type="entry name" value="EXONUCLEASE"/>
    <property type="match status" value="1"/>
</dbReference>
<evidence type="ECO:0000313" key="2">
    <source>
        <dbReference type="EMBL" id="PYI38129.1"/>
    </source>
</evidence>
<dbReference type="SUPFAM" id="SSF53098">
    <property type="entry name" value="Ribonuclease H-like"/>
    <property type="match status" value="1"/>
</dbReference>
<dbReference type="InterPro" id="IPR036397">
    <property type="entry name" value="RNaseH_sf"/>
</dbReference>
<dbReference type="Pfam" id="PF00533">
    <property type="entry name" value="BRCT"/>
    <property type="match status" value="1"/>
</dbReference>
<keyword evidence="3" id="KW-1185">Reference proteome</keyword>
<dbReference type="SUPFAM" id="SSF52113">
    <property type="entry name" value="BRCT domain"/>
    <property type="match status" value="1"/>
</dbReference>
<dbReference type="Gene3D" id="3.30.420.10">
    <property type="entry name" value="Ribonuclease H-like superfamily/Ribonuclease H"/>
    <property type="match status" value="1"/>
</dbReference>
<reference evidence="2 3" key="1">
    <citation type="submission" date="2018-05" db="EMBL/GenBank/DDBJ databases">
        <title>Genetic diversity of glacier-inhabiting Cryobacterium bacteria in China and description of Cryobacterium mengkeensis sp. nov. and Arthrobacter glacialis sp. nov.</title>
        <authorList>
            <person name="Liu Q."/>
            <person name="Xin Y.-H."/>
        </authorList>
    </citation>
    <scope>NUCLEOTIDE SEQUENCE [LARGE SCALE GENOMIC DNA]</scope>
    <source>
        <strain evidence="2 3">B7</strain>
    </source>
</reference>
<dbReference type="InterPro" id="IPR013520">
    <property type="entry name" value="Ribonucl_H"/>
</dbReference>
<proteinExistence type="predicted"/>
<dbReference type="PANTHER" id="PTHR30231">
    <property type="entry name" value="DNA POLYMERASE III SUBUNIT EPSILON"/>
    <property type="match status" value="1"/>
</dbReference>
<dbReference type="AlphaFoldDB" id="A0A2V5ING8"/>
<gene>
    <name evidence="2" type="ORF">CVS30_12175</name>
</gene>
<comment type="caution">
    <text evidence="2">The sequence shown here is derived from an EMBL/GenBank/DDBJ whole genome shotgun (WGS) entry which is preliminary data.</text>
</comment>
<dbReference type="Gene3D" id="3.40.50.10190">
    <property type="entry name" value="BRCT domain"/>
    <property type="match status" value="1"/>
</dbReference>
<dbReference type="Proteomes" id="UP000247980">
    <property type="component" value="Unassembled WGS sequence"/>
</dbReference>
<name>A0A2V5ING8_9MICC</name>
<dbReference type="CDD" id="cd17748">
    <property type="entry name" value="BRCT_DNA_ligase_like"/>
    <property type="match status" value="1"/>
</dbReference>
<evidence type="ECO:0000259" key="1">
    <source>
        <dbReference type="PROSITE" id="PS50172"/>
    </source>
</evidence>
<dbReference type="InterPro" id="IPR036420">
    <property type="entry name" value="BRCT_dom_sf"/>
</dbReference>
<dbReference type="InterPro" id="IPR012337">
    <property type="entry name" value="RNaseH-like_sf"/>
</dbReference>
<dbReference type="GO" id="GO:0003676">
    <property type="term" value="F:nucleic acid binding"/>
    <property type="evidence" value="ECO:0007669"/>
    <property type="project" value="InterPro"/>
</dbReference>
<organism evidence="2 3">
    <name type="scientific">Arthrobacter psychrolactophilus</name>
    <dbReference type="NCBI Taxonomy" id="92442"/>
    <lineage>
        <taxon>Bacteria</taxon>
        <taxon>Bacillati</taxon>
        <taxon>Actinomycetota</taxon>
        <taxon>Actinomycetes</taxon>
        <taxon>Micrococcales</taxon>
        <taxon>Micrococcaceae</taxon>
        <taxon>Arthrobacter</taxon>
    </lineage>
</organism>
<dbReference type="Pfam" id="PF00929">
    <property type="entry name" value="RNase_T"/>
    <property type="match status" value="1"/>
</dbReference>
<dbReference type="GO" id="GO:0005829">
    <property type="term" value="C:cytosol"/>
    <property type="evidence" value="ECO:0007669"/>
    <property type="project" value="TreeGrafter"/>
</dbReference>
<dbReference type="EMBL" id="QJVC01000012">
    <property type="protein sequence ID" value="PYI38129.1"/>
    <property type="molecule type" value="Genomic_DNA"/>
</dbReference>
<dbReference type="InterPro" id="IPR001357">
    <property type="entry name" value="BRCT_dom"/>
</dbReference>
<dbReference type="PROSITE" id="PS50172">
    <property type="entry name" value="BRCT"/>
    <property type="match status" value="1"/>
</dbReference>
<sequence length="306" mass="32752">MQGISFTAIDFESANSFRASVCAVGLTKVRAGHVVAQRLWLMKPLPGYAEFDPAHVAVHGITAARVEHLPDWRSAYGPLMDFIGGDALVGHGVSFEQSVIEKANEAIGLPIPAHQFHCTVELARRHLQLEHYSPSEVVAALDIPAYNHHEFGDDARASALIAIEIARRTGSTTLEELWPSSEKPAAKMPGYYSAGYTRKLADLPQANTSANPEGPLFGQTVVFSGDLAAMARVEAQDAAAAKGATIVNSVTKKVTLVVGAEIDGGTRFSAKVKRAHELAAAGQNIRVIGELDFLRLLAFTSAHPPR</sequence>